<dbReference type="Proteomes" id="UP001207408">
    <property type="component" value="Unassembled WGS sequence"/>
</dbReference>
<evidence type="ECO:0000313" key="5">
    <source>
        <dbReference type="Proteomes" id="UP001207408"/>
    </source>
</evidence>
<keyword evidence="5" id="KW-1185">Reference proteome</keyword>
<name>A0AAE3MAX6_9BACT</name>
<dbReference type="Pfam" id="PF15979">
    <property type="entry name" value="Glyco_hydro_115"/>
    <property type="match status" value="1"/>
</dbReference>
<feature type="coiled-coil region" evidence="2">
    <location>
        <begin position="270"/>
        <end position="329"/>
    </location>
</feature>
<dbReference type="GO" id="GO:0005975">
    <property type="term" value="P:carbohydrate metabolic process"/>
    <property type="evidence" value="ECO:0007669"/>
    <property type="project" value="UniProtKB-ARBA"/>
</dbReference>
<dbReference type="InterPro" id="IPR029018">
    <property type="entry name" value="Hex-like_dom2"/>
</dbReference>
<accession>A0AAE3MAX6</accession>
<keyword evidence="1 4" id="KW-0378">Hydrolase</keyword>
<dbReference type="Gene3D" id="1.20.58.2150">
    <property type="match status" value="1"/>
</dbReference>
<comment type="caution">
    <text evidence="4">The sequence shown here is derived from an EMBL/GenBank/DDBJ whole genome shotgun (WGS) entry which is preliminary data.</text>
</comment>
<dbReference type="InterPro" id="IPR031924">
    <property type="entry name" value="GH115"/>
</dbReference>
<dbReference type="PANTHER" id="PTHR37842:SF2">
    <property type="entry name" value="GYLCOSYL HYDROLASE 115 C-TERMINAL DOMAIN-CONTAINING PROTEIN"/>
    <property type="match status" value="1"/>
</dbReference>
<dbReference type="Pfam" id="PF17829">
    <property type="entry name" value="GH115_C"/>
    <property type="match status" value="1"/>
</dbReference>
<dbReference type="Gene3D" id="3.30.379.10">
    <property type="entry name" value="Chitobiase/beta-hexosaminidase domain 2-like"/>
    <property type="match status" value="1"/>
</dbReference>
<dbReference type="AlphaFoldDB" id="A0AAE3MAX6"/>
<reference evidence="4" key="1">
    <citation type="submission" date="2022-10" db="EMBL/GenBank/DDBJ databases">
        <authorList>
            <person name="Yu W.X."/>
        </authorList>
    </citation>
    <scope>NUCLEOTIDE SEQUENCE</scope>
    <source>
        <strain evidence="4">D04</strain>
    </source>
</reference>
<proteinExistence type="predicted"/>
<sequence>MKNIILIPILFMLLIPIKGWSGITFNKGKIQKVVVSSNEEDVVYTALQMFQQDYVKVFDTDFKFSDKKGNILIGTLGLKTKAESLLSQRDIAELSAHDEAFVIIVVGDKLVIAGSDKRGTAYGILELSRLIGVSPWEWWADSPKEKKEQFSLPEDYRNLQYPSVARRGIFLNDEDWGLTPWSNKTYEPSEVKGRIGPQTHARIFELLLRLRANTFWPAMHKCSEAFYLTPGNKEIADKYGIYVGTSHCEPMVRNTNAEWKKYGEGDYNYITNRENVLKFWEQRVKELEKSDNIFTLGIRGVHDGKMEGAKTAEQQKEALANVLKDQREMLARVVNPDVTKISQVFIPYKEVLYAYKLGLEVPEDVTLMWTDDNYGYIRHFPDSVERSRKGGNGMYYHISYWGRPHDYLWLASTHPAQVYTQMKLAYDKGVQDMWVLNVGDIKPAEYLIELFLDMAWDIKAIPNNKEGLNQHLKAWLSREFGMNMANQLLPVMNEYYRLAYIRKPEFMGNTRTEERDPKYKVVSDLPWSESYIRSRLNDYEAIEEKVKALSNGIVPDKKYSWFQLVEYPVLCAAEMNKKHLFAQLARHGKSNWELSEEAYEQIQLLTERYNSENNGKWNRMMSSHPRNLPVYQQVSRINAENSMEEEVLPLYKFNGEEYHSFNGTKPIETGMGYENGAIQISKGSSVIFEIEVEGTDSLLIEMALAPNHPVNGEQIRYAISVNEEPLQVIDYSTKGRSEEWKLNVLGNQAKRKTKHMIQKPGMQRVEIKAIDEGVILDQILIFN</sequence>
<dbReference type="InterPro" id="IPR041437">
    <property type="entry name" value="GH115_C"/>
</dbReference>
<dbReference type="GO" id="GO:0016787">
    <property type="term" value="F:hydrolase activity"/>
    <property type="evidence" value="ECO:0007669"/>
    <property type="project" value="UniProtKB-KW"/>
</dbReference>
<evidence type="ECO:0000256" key="1">
    <source>
        <dbReference type="ARBA" id="ARBA00022801"/>
    </source>
</evidence>
<evidence type="ECO:0000259" key="3">
    <source>
        <dbReference type="Pfam" id="PF17829"/>
    </source>
</evidence>
<dbReference type="Gene3D" id="3.20.20.520">
    <property type="entry name" value="Glycosyl hydrolase family 115"/>
    <property type="match status" value="1"/>
</dbReference>
<evidence type="ECO:0000313" key="4">
    <source>
        <dbReference type="EMBL" id="MCW3804486.1"/>
    </source>
</evidence>
<protein>
    <submittedName>
        <fullName evidence="4">Glycosyl hydrolase 115 family protein</fullName>
    </submittedName>
</protein>
<dbReference type="RefSeq" id="WP_301197707.1">
    <property type="nucleotide sequence ID" value="NZ_JAPDPI010000003.1"/>
</dbReference>
<organism evidence="4 5">
    <name type="scientific">Plebeiibacterium marinum</name>
    <dbReference type="NCBI Taxonomy" id="2992111"/>
    <lineage>
        <taxon>Bacteria</taxon>
        <taxon>Pseudomonadati</taxon>
        <taxon>Bacteroidota</taxon>
        <taxon>Bacteroidia</taxon>
        <taxon>Marinilabiliales</taxon>
        <taxon>Marinilabiliaceae</taxon>
        <taxon>Plebeiibacterium</taxon>
    </lineage>
</organism>
<gene>
    <name evidence="4" type="ORF">OM074_02550</name>
</gene>
<dbReference type="PANTHER" id="PTHR37842">
    <property type="match status" value="1"/>
</dbReference>
<dbReference type="EMBL" id="JAPDPI010000003">
    <property type="protein sequence ID" value="MCW3804486.1"/>
    <property type="molecule type" value="Genomic_DNA"/>
</dbReference>
<keyword evidence="2" id="KW-0175">Coiled coil</keyword>
<feature type="domain" description="Gylcosyl hydrolase 115 C-terminal" evidence="3">
    <location>
        <begin position="680"/>
        <end position="781"/>
    </location>
</feature>
<dbReference type="InterPro" id="IPR042301">
    <property type="entry name" value="GH115_sf"/>
</dbReference>
<dbReference type="SUPFAM" id="SSF55545">
    <property type="entry name" value="beta-N-acetylhexosaminidase-like domain"/>
    <property type="match status" value="1"/>
</dbReference>
<evidence type="ECO:0000256" key="2">
    <source>
        <dbReference type="SAM" id="Coils"/>
    </source>
</evidence>